<comment type="caution">
    <text evidence="2">The sequence shown here is derived from an EMBL/GenBank/DDBJ whole genome shotgun (WGS) entry which is preliminary data.</text>
</comment>
<dbReference type="InterPro" id="IPR029064">
    <property type="entry name" value="Ribosomal_eL30-like_sf"/>
</dbReference>
<dbReference type="Gene3D" id="3.30.1330.30">
    <property type="match status" value="1"/>
</dbReference>
<gene>
    <name evidence="2" type="ORF">H8S62_05790</name>
</gene>
<dbReference type="RefSeq" id="WP_155148225.1">
    <property type="nucleotide sequence ID" value="NZ_JACOPQ010000003.1"/>
</dbReference>
<dbReference type="Pfam" id="PF01248">
    <property type="entry name" value="Ribosomal_L7Ae"/>
    <property type="match status" value="1"/>
</dbReference>
<evidence type="ECO:0000313" key="3">
    <source>
        <dbReference type="Proteomes" id="UP000607645"/>
    </source>
</evidence>
<evidence type="ECO:0000313" key="2">
    <source>
        <dbReference type="EMBL" id="MBC5736518.1"/>
    </source>
</evidence>
<keyword evidence="3" id="KW-1185">Reference proteome</keyword>
<reference evidence="2" key="1">
    <citation type="submission" date="2020-08" db="EMBL/GenBank/DDBJ databases">
        <title>Genome public.</title>
        <authorList>
            <person name="Liu C."/>
            <person name="Sun Q."/>
        </authorList>
    </citation>
    <scope>NUCLEOTIDE SEQUENCE</scope>
    <source>
        <strain evidence="2">NSJ-52</strain>
    </source>
</reference>
<name>A0A8J6MGB4_9FIRM</name>
<accession>A0A8J6MGB4</accession>
<dbReference type="InterPro" id="IPR004038">
    <property type="entry name" value="Ribosomal_eL8/eL30/eS12/Gad45"/>
</dbReference>
<organism evidence="2 3">
    <name type="scientific">Lawsonibacter faecis</name>
    <dbReference type="NCBI Taxonomy" id="2763052"/>
    <lineage>
        <taxon>Bacteria</taxon>
        <taxon>Bacillati</taxon>
        <taxon>Bacillota</taxon>
        <taxon>Clostridia</taxon>
        <taxon>Eubacteriales</taxon>
        <taxon>Oscillospiraceae</taxon>
        <taxon>Lawsonibacter</taxon>
    </lineage>
</organism>
<dbReference type="SUPFAM" id="SSF55315">
    <property type="entry name" value="L30e-like"/>
    <property type="match status" value="1"/>
</dbReference>
<dbReference type="Proteomes" id="UP000607645">
    <property type="component" value="Unassembled WGS sequence"/>
</dbReference>
<sequence length="80" mass="8258">MLTELKTGPKVVGVKQTKRALNDGKVLRVFLAGDADPRVTEPVEALSAEQGVDVVKVPSMKELGSACGIAVGSAVAALLR</sequence>
<protein>
    <submittedName>
        <fullName evidence="2">Ribosomal L7Ae/L30e/S12e/Gadd45 family protein</fullName>
    </submittedName>
</protein>
<feature type="domain" description="Ribosomal protein eL8/eL30/eS12/Gadd45" evidence="1">
    <location>
        <begin position="6"/>
        <end position="77"/>
    </location>
</feature>
<proteinExistence type="predicted"/>
<dbReference type="AlphaFoldDB" id="A0A8J6MGB4"/>
<evidence type="ECO:0000259" key="1">
    <source>
        <dbReference type="Pfam" id="PF01248"/>
    </source>
</evidence>
<dbReference type="EMBL" id="JACOPQ010000003">
    <property type="protein sequence ID" value="MBC5736518.1"/>
    <property type="molecule type" value="Genomic_DNA"/>
</dbReference>